<dbReference type="SUPFAM" id="SSF88946">
    <property type="entry name" value="Sigma2 domain of RNA polymerase sigma factors"/>
    <property type="match status" value="1"/>
</dbReference>
<dbReference type="CDD" id="cd06171">
    <property type="entry name" value="Sigma70_r4"/>
    <property type="match status" value="1"/>
</dbReference>
<dbReference type="InterPro" id="IPR008969">
    <property type="entry name" value="CarboxyPept-like_regulatory"/>
</dbReference>
<dbReference type="SUPFAM" id="SSF49464">
    <property type="entry name" value="Carboxypeptidase regulatory domain-like"/>
    <property type="match status" value="1"/>
</dbReference>
<reference evidence="10 11" key="1">
    <citation type="submission" date="2019-02" db="EMBL/GenBank/DDBJ databases">
        <title>Deep-cultivation of Planctomycetes and their phenomic and genomic characterization uncovers novel biology.</title>
        <authorList>
            <person name="Wiegand S."/>
            <person name="Jogler M."/>
            <person name="Boedeker C."/>
            <person name="Pinto D."/>
            <person name="Vollmers J."/>
            <person name="Rivas-Marin E."/>
            <person name="Kohn T."/>
            <person name="Peeters S.H."/>
            <person name="Heuer A."/>
            <person name="Rast P."/>
            <person name="Oberbeckmann S."/>
            <person name="Bunk B."/>
            <person name="Jeske O."/>
            <person name="Meyerdierks A."/>
            <person name="Storesund J.E."/>
            <person name="Kallscheuer N."/>
            <person name="Luecker S."/>
            <person name="Lage O.M."/>
            <person name="Pohl T."/>
            <person name="Merkel B.J."/>
            <person name="Hornburger P."/>
            <person name="Mueller R.-W."/>
            <person name="Bruemmer F."/>
            <person name="Labrenz M."/>
            <person name="Spormann A.M."/>
            <person name="Op den Camp H."/>
            <person name="Overmann J."/>
            <person name="Amann R."/>
            <person name="Jetten M.S.M."/>
            <person name="Mascher T."/>
            <person name="Medema M.H."/>
            <person name="Devos D.P."/>
            <person name="Kaster A.-K."/>
            <person name="Ovreas L."/>
            <person name="Rohde M."/>
            <person name="Galperin M.Y."/>
            <person name="Jogler C."/>
        </authorList>
    </citation>
    <scope>NUCLEOTIDE SEQUENCE [LARGE SCALE GENOMIC DNA]</scope>
    <source>
        <strain evidence="10 11">Poly30</strain>
    </source>
</reference>
<dbReference type="SUPFAM" id="SSF88659">
    <property type="entry name" value="Sigma3 and sigma4 domains of RNA polymerase sigma factors"/>
    <property type="match status" value="1"/>
</dbReference>
<evidence type="ECO:0000313" key="11">
    <source>
        <dbReference type="Proteomes" id="UP000320390"/>
    </source>
</evidence>
<gene>
    <name evidence="10" type="ORF">Poly30_41830</name>
</gene>
<organism evidence="10 11">
    <name type="scientific">Saltatorellus ferox</name>
    <dbReference type="NCBI Taxonomy" id="2528018"/>
    <lineage>
        <taxon>Bacteria</taxon>
        <taxon>Pseudomonadati</taxon>
        <taxon>Planctomycetota</taxon>
        <taxon>Planctomycetia</taxon>
        <taxon>Planctomycetia incertae sedis</taxon>
        <taxon>Saltatorellus</taxon>
    </lineage>
</organism>
<evidence type="ECO:0000256" key="1">
    <source>
        <dbReference type="ARBA" id="ARBA00010641"/>
    </source>
</evidence>
<evidence type="ECO:0000256" key="3">
    <source>
        <dbReference type="ARBA" id="ARBA00023082"/>
    </source>
</evidence>
<feature type="region of interest" description="Disordered" evidence="6">
    <location>
        <begin position="413"/>
        <end position="441"/>
    </location>
</feature>
<dbReference type="InterPro" id="IPR039425">
    <property type="entry name" value="RNA_pol_sigma-70-like"/>
</dbReference>
<name>A0A518EX14_9BACT</name>
<dbReference type="InterPro" id="IPR007627">
    <property type="entry name" value="RNA_pol_sigma70_r2"/>
</dbReference>
<evidence type="ECO:0000256" key="7">
    <source>
        <dbReference type="SAM" id="Phobius"/>
    </source>
</evidence>
<dbReference type="Gene3D" id="1.10.1740.10">
    <property type="match status" value="1"/>
</dbReference>
<feature type="domain" description="RNA polymerase sigma-70 region 4" evidence="9">
    <location>
        <begin position="112"/>
        <end position="159"/>
    </location>
</feature>
<keyword evidence="11" id="KW-1185">Reference proteome</keyword>
<evidence type="ECO:0000313" key="10">
    <source>
        <dbReference type="EMBL" id="QDV08630.1"/>
    </source>
</evidence>
<feature type="compositionally biased region" description="Basic and acidic residues" evidence="6">
    <location>
        <begin position="168"/>
        <end position="178"/>
    </location>
</feature>
<comment type="similarity">
    <text evidence="1">Belongs to the sigma-70 factor family. ECF subfamily.</text>
</comment>
<evidence type="ECO:0000256" key="5">
    <source>
        <dbReference type="ARBA" id="ARBA00023163"/>
    </source>
</evidence>
<evidence type="ECO:0000259" key="9">
    <source>
        <dbReference type="Pfam" id="PF04545"/>
    </source>
</evidence>
<keyword evidence="7" id="KW-0812">Transmembrane</keyword>
<dbReference type="PANTHER" id="PTHR43133:SF8">
    <property type="entry name" value="RNA POLYMERASE SIGMA FACTOR HI_1459-RELATED"/>
    <property type="match status" value="1"/>
</dbReference>
<feature type="region of interest" description="Disordered" evidence="6">
    <location>
        <begin position="159"/>
        <end position="180"/>
    </location>
</feature>
<dbReference type="GO" id="GO:0006352">
    <property type="term" value="P:DNA-templated transcription initiation"/>
    <property type="evidence" value="ECO:0007669"/>
    <property type="project" value="InterPro"/>
</dbReference>
<dbReference type="Pfam" id="PF04542">
    <property type="entry name" value="Sigma70_r2"/>
    <property type="match status" value="1"/>
</dbReference>
<keyword evidence="3" id="KW-0731">Sigma factor</keyword>
<dbReference type="InterPro" id="IPR036388">
    <property type="entry name" value="WH-like_DNA-bd_sf"/>
</dbReference>
<protein>
    <submittedName>
        <fullName evidence="10">RNA polymerase sigma factor</fullName>
    </submittedName>
</protein>
<keyword evidence="5" id="KW-0804">Transcription</keyword>
<proteinExistence type="inferred from homology"/>
<dbReference type="InterPro" id="IPR013324">
    <property type="entry name" value="RNA_pol_sigma_r3/r4-like"/>
</dbReference>
<dbReference type="AlphaFoldDB" id="A0A518EX14"/>
<evidence type="ECO:0000256" key="4">
    <source>
        <dbReference type="ARBA" id="ARBA00023125"/>
    </source>
</evidence>
<keyword evidence="7" id="KW-1133">Transmembrane helix</keyword>
<feature type="transmembrane region" description="Helical" evidence="7">
    <location>
        <begin position="217"/>
        <end position="237"/>
    </location>
</feature>
<keyword evidence="2" id="KW-0805">Transcription regulation</keyword>
<sequence length="1018" mass="108287">MTQSPLNDISQHVPAIQRIARAMCRGDADADDVAQEVWLAAQEQADRGAEMAPVSWLPWFAGAGRRILWARQRSEGRRRERERLGARTESVPAPEERLMQLEAAAQLLELVRELPPAQCEVVCLRFWDGLPPRAIARRLGVSVEAVKTRQKRALAALRARMSEGNSDENSHGPDDSGGREAWLSALTIPSMAPQVARGGAGLGSLASFGALMTTHKILAVVVLALVAIGIGTAWLVAVAPQEAEIPEAAVEIATVAVTEGEPWLSEVAPPQESDRDPVVTRIAASPAEAVFTAAGPPEGLLVATGRVWNVPVGGDRAKAVPAVNVHVAMHSFGMLGLGEEAIPTATTDDSGAFRLEYAVKREHVLMNVTVPGDYEFAGAGEEVQWKVGQPQPPAIDLYRLAFSALDGEVVDRSGTPIPGARLTLQDGSDSPPETTSDDAGRFRFPHCTTHGYVLAELPGWTTLSSKASAKNEAGEWLPAKVVMCRTGALGIHLHGRDGEPVAGVRIVLEGAPAEAYGVKRPHADWGSFQVIADGTTGADGVAWFRGAWADLNLRMRLFADGILVTVERELEGSLLPEPCGGAGSPIMVSPDRERKLSLKLEALGSLRCLVLDSSGNPFPGASVRLISANYVPWKSQGLFFKGEADEEGCCEIRLVSSRALGPAILTASDTGTHMFRWPEGESPRAATLRVNLDQPPGETVVLTLANTLEISGRLLDPEGAPLKGSVEAQPVDGDLVAGHMLTGFRPSVSASKDGQFCLAGMPDGHFNIVAKCQGYARVVAKGVRAGTQGLQLRMEGPPPARVEVFVDTGGVPMDTYVTLVGRYGSGSAEVKGAPLLLDNQTLDEPFGWPADMQGLWYGGGGNGSSFFSLTPSKEPLKRLELDPGLYWIGAQAKAADGTMFAQMGTGLVSIQPGDHRVRLRMRARVSLSGVVRGDYQGAGLAVALAMDDGRLVPMDAWRESMVTIVDVGARGDFRLDHAPAGTYELRVGTPVELQAGESRASRRVDLIPGKPLLLEVDI</sequence>
<dbReference type="EMBL" id="CP036434">
    <property type="protein sequence ID" value="QDV08630.1"/>
    <property type="molecule type" value="Genomic_DNA"/>
</dbReference>
<dbReference type="NCBIfam" id="TIGR02937">
    <property type="entry name" value="sigma70-ECF"/>
    <property type="match status" value="1"/>
</dbReference>
<feature type="compositionally biased region" description="Polar residues" evidence="6">
    <location>
        <begin position="425"/>
        <end position="434"/>
    </location>
</feature>
<evidence type="ECO:0000256" key="6">
    <source>
        <dbReference type="SAM" id="MobiDB-lite"/>
    </source>
</evidence>
<feature type="domain" description="RNA polymerase sigma-70 region 2" evidence="8">
    <location>
        <begin position="9"/>
        <end position="59"/>
    </location>
</feature>
<dbReference type="InterPro" id="IPR007630">
    <property type="entry name" value="RNA_pol_sigma70_r4"/>
</dbReference>
<dbReference type="GO" id="GO:0003677">
    <property type="term" value="F:DNA binding"/>
    <property type="evidence" value="ECO:0007669"/>
    <property type="project" value="UniProtKB-KW"/>
</dbReference>
<dbReference type="InterPro" id="IPR014284">
    <property type="entry name" value="RNA_pol_sigma-70_dom"/>
</dbReference>
<dbReference type="Proteomes" id="UP000320390">
    <property type="component" value="Chromosome"/>
</dbReference>
<dbReference type="GO" id="GO:0016987">
    <property type="term" value="F:sigma factor activity"/>
    <property type="evidence" value="ECO:0007669"/>
    <property type="project" value="UniProtKB-KW"/>
</dbReference>
<keyword evidence="7" id="KW-0472">Membrane</keyword>
<accession>A0A518EX14</accession>
<dbReference type="Gene3D" id="1.10.10.10">
    <property type="entry name" value="Winged helix-like DNA-binding domain superfamily/Winged helix DNA-binding domain"/>
    <property type="match status" value="1"/>
</dbReference>
<evidence type="ECO:0000259" key="8">
    <source>
        <dbReference type="Pfam" id="PF04542"/>
    </source>
</evidence>
<dbReference type="Pfam" id="PF04545">
    <property type="entry name" value="Sigma70_r4"/>
    <property type="match status" value="1"/>
</dbReference>
<keyword evidence="4" id="KW-0238">DNA-binding</keyword>
<dbReference type="PANTHER" id="PTHR43133">
    <property type="entry name" value="RNA POLYMERASE ECF-TYPE SIGMA FACTO"/>
    <property type="match status" value="1"/>
</dbReference>
<dbReference type="InterPro" id="IPR013325">
    <property type="entry name" value="RNA_pol_sigma_r2"/>
</dbReference>
<evidence type="ECO:0000256" key="2">
    <source>
        <dbReference type="ARBA" id="ARBA00023015"/>
    </source>
</evidence>